<dbReference type="InParanoid" id="A0A1E1KL43"/>
<dbReference type="AlphaFoldDB" id="A0A1E1KL43"/>
<sequence>MAWSLVSPASRGIGFQLTRHLLQTTKIPVIATARKDVTGVKKSMLQDLSDVDPDRLTVLEVDVTNESTIIRAAEDAKTMFPPSKHHLHLAFSIPGILYPEKSPSQLNHEHLTHTFAINTVGPLLLAKHFLPFLPTKSTTLPSPSECEELGIPPQAVWLNMSARVGSTTDNGLGGWYSYRASKAGVNSMTKSLDLWLRGKSKDKAMAMAYHPGTVKTGLSKEFWAGVEKEKLFSPEFAVEKMVGVVRSVGLKGRGRCWDWKGEEILP</sequence>
<accession>A0A1E1KL43</accession>
<proteinExistence type="inferred from homology"/>
<comment type="caution">
    <text evidence="2">The sequence shown here is derived from an EMBL/GenBank/DDBJ whole genome shotgun (WGS) entry which is preliminary data.</text>
</comment>
<organism evidence="2 3">
    <name type="scientific">Rhynchosporium graminicola</name>
    <dbReference type="NCBI Taxonomy" id="2792576"/>
    <lineage>
        <taxon>Eukaryota</taxon>
        <taxon>Fungi</taxon>
        <taxon>Dikarya</taxon>
        <taxon>Ascomycota</taxon>
        <taxon>Pezizomycotina</taxon>
        <taxon>Leotiomycetes</taxon>
        <taxon>Helotiales</taxon>
        <taxon>Ploettnerulaceae</taxon>
        <taxon>Rhynchosporium</taxon>
    </lineage>
</organism>
<dbReference type="GO" id="GO:0005737">
    <property type="term" value="C:cytoplasm"/>
    <property type="evidence" value="ECO:0007669"/>
    <property type="project" value="TreeGrafter"/>
</dbReference>
<dbReference type="PANTHER" id="PTHR43544">
    <property type="entry name" value="SHORT-CHAIN DEHYDROGENASE/REDUCTASE"/>
    <property type="match status" value="1"/>
</dbReference>
<dbReference type="PRINTS" id="PR00081">
    <property type="entry name" value="GDHRDH"/>
</dbReference>
<evidence type="ECO:0000313" key="2">
    <source>
        <dbReference type="EMBL" id="CZS98758.1"/>
    </source>
</evidence>
<comment type="similarity">
    <text evidence="1">Belongs to the short-chain dehydrogenases/reductases (SDR) family.</text>
</comment>
<evidence type="ECO:0000256" key="1">
    <source>
        <dbReference type="ARBA" id="ARBA00006484"/>
    </source>
</evidence>
<protein>
    <submittedName>
        <fullName evidence="2">Related to short chain dehydrogenase</fullName>
    </submittedName>
</protein>
<dbReference type="Gene3D" id="3.40.50.720">
    <property type="entry name" value="NAD(P)-binding Rossmann-like Domain"/>
    <property type="match status" value="1"/>
</dbReference>
<dbReference type="CDD" id="cd05325">
    <property type="entry name" value="carb_red_sniffer_like_SDR_c"/>
    <property type="match status" value="1"/>
</dbReference>
<dbReference type="Proteomes" id="UP000178129">
    <property type="component" value="Unassembled WGS sequence"/>
</dbReference>
<dbReference type="InterPro" id="IPR036291">
    <property type="entry name" value="NAD(P)-bd_dom_sf"/>
</dbReference>
<gene>
    <name evidence="2" type="ORF">RCO7_06439</name>
</gene>
<dbReference type="SUPFAM" id="SSF51735">
    <property type="entry name" value="NAD(P)-binding Rossmann-fold domains"/>
    <property type="match status" value="1"/>
</dbReference>
<dbReference type="GO" id="GO:0016491">
    <property type="term" value="F:oxidoreductase activity"/>
    <property type="evidence" value="ECO:0007669"/>
    <property type="project" value="TreeGrafter"/>
</dbReference>
<keyword evidence="3" id="KW-1185">Reference proteome</keyword>
<dbReference type="Pfam" id="PF13561">
    <property type="entry name" value="adh_short_C2"/>
    <property type="match status" value="1"/>
</dbReference>
<name>A0A1E1KL43_9HELO</name>
<dbReference type="PANTHER" id="PTHR43544:SF12">
    <property type="entry name" value="NAD(P)-BINDING ROSSMANN-FOLD SUPERFAMILY PROTEIN"/>
    <property type="match status" value="1"/>
</dbReference>
<dbReference type="InterPro" id="IPR051468">
    <property type="entry name" value="Fungal_SecMetab_SDRs"/>
</dbReference>
<dbReference type="EMBL" id="FJUW01000015">
    <property type="protein sequence ID" value="CZS98758.1"/>
    <property type="molecule type" value="Genomic_DNA"/>
</dbReference>
<reference evidence="3" key="1">
    <citation type="submission" date="2016-03" db="EMBL/GenBank/DDBJ databases">
        <authorList>
            <person name="Ploux O."/>
        </authorList>
    </citation>
    <scope>NUCLEOTIDE SEQUENCE [LARGE SCALE GENOMIC DNA]</scope>
    <source>
        <strain evidence="3">UK7</strain>
    </source>
</reference>
<evidence type="ECO:0000313" key="3">
    <source>
        <dbReference type="Proteomes" id="UP000178129"/>
    </source>
</evidence>
<dbReference type="InterPro" id="IPR002347">
    <property type="entry name" value="SDR_fam"/>
</dbReference>